<dbReference type="KEGG" id="blen:NCTC4824_04020"/>
<dbReference type="CDD" id="cd07377">
    <property type="entry name" value="WHTH_GntR"/>
    <property type="match status" value="1"/>
</dbReference>
<dbReference type="PRINTS" id="PR00035">
    <property type="entry name" value="HTHGNTR"/>
</dbReference>
<name>A0A2X4WK41_LEDLE</name>
<keyword evidence="6" id="KW-1185">Reference proteome</keyword>
<reference evidence="5 6" key="1">
    <citation type="submission" date="2018-06" db="EMBL/GenBank/DDBJ databases">
        <authorList>
            <consortium name="Pathogen Informatics"/>
            <person name="Doyle S."/>
        </authorList>
    </citation>
    <scope>NUCLEOTIDE SEQUENCE [LARGE SCALE GENOMIC DNA]</scope>
    <source>
        <strain evidence="5 6">NCTC4824</strain>
    </source>
</reference>
<dbReference type="SUPFAM" id="SSF64288">
    <property type="entry name" value="Chorismate lyase-like"/>
    <property type="match status" value="1"/>
</dbReference>
<evidence type="ECO:0000256" key="2">
    <source>
        <dbReference type="ARBA" id="ARBA00023125"/>
    </source>
</evidence>
<dbReference type="InterPro" id="IPR050679">
    <property type="entry name" value="Bact_HTH_transcr_reg"/>
</dbReference>
<evidence type="ECO:0000259" key="4">
    <source>
        <dbReference type="PROSITE" id="PS50949"/>
    </source>
</evidence>
<dbReference type="GO" id="GO:0003700">
    <property type="term" value="F:DNA-binding transcription factor activity"/>
    <property type="evidence" value="ECO:0007669"/>
    <property type="project" value="InterPro"/>
</dbReference>
<organism evidence="5 6">
    <name type="scientific">Lederbergia lenta</name>
    <name type="common">Bacillus lentus</name>
    <dbReference type="NCBI Taxonomy" id="1467"/>
    <lineage>
        <taxon>Bacteria</taxon>
        <taxon>Bacillati</taxon>
        <taxon>Bacillota</taxon>
        <taxon>Bacilli</taxon>
        <taxon>Bacillales</taxon>
        <taxon>Bacillaceae</taxon>
        <taxon>Lederbergia</taxon>
    </lineage>
</organism>
<dbReference type="Proteomes" id="UP000249134">
    <property type="component" value="Chromosome 1"/>
</dbReference>
<dbReference type="Pfam" id="PF00392">
    <property type="entry name" value="GntR"/>
    <property type="match status" value="1"/>
</dbReference>
<accession>A0A2X4WK41</accession>
<dbReference type="SUPFAM" id="SSF46785">
    <property type="entry name" value="Winged helix' DNA-binding domain"/>
    <property type="match status" value="1"/>
</dbReference>
<dbReference type="InterPro" id="IPR011663">
    <property type="entry name" value="UTRA"/>
</dbReference>
<dbReference type="PROSITE" id="PS50949">
    <property type="entry name" value="HTH_GNTR"/>
    <property type="match status" value="1"/>
</dbReference>
<dbReference type="Pfam" id="PF07702">
    <property type="entry name" value="UTRA"/>
    <property type="match status" value="1"/>
</dbReference>
<gene>
    <name evidence="5" type="primary">yvoA_6</name>
    <name evidence="5" type="ORF">NCTC4824_04020</name>
</gene>
<proteinExistence type="predicted"/>
<dbReference type="RefSeq" id="WP_066143593.1">
    <property type="nucleotide sequence ID" value="NZ_CBCSGM010000004.1"/>
</dbReference>
<keyword evidence="1" id="KW-0805">Transcription regulation</keyword>
<dbReference type="EMBL" id="LS483476">
    <property type="protein sequence ID" value="SQI63293.1"/>
    <property type="molecule type" value="Genomic_DNA"/>
</dbReference>
<dbReference type="Gene3D" id="3.40.1410.10">
    <property type="entry name" value="Chorismate lyase-like"/>
    <property type="match status" value="1"/>
</dbReference>
<dbReference type="InterPro" id="IPR036390">
    <property type="entry name" value="WH_DNA-bd_sf"/>
</dbReference>
<dbReference type="PANTHER" id="PTHR44846">
    <property type="entry name" value="MANNOSYL-D-GLYCERATE TRANSPORT/METABOLISM SYSTEM REPRESSOR MNGR-RELATED"/>
    <property type="match status" value="1"/>
</dbReference>
<dbReference type="PANTHER" id="PTHR44846:SF1">
    <property type="entry name" value="MANNOSYL-D-GLYCERATE TRANSPORT_METABOLISM SYSTEM REPRESSOR MNGR-RELATED"/>
    <property type="match status" value="1"/>
</dbReference>
<dbReference type="SMART" id="SM00345">
    <property type="entry name" value="HTH_GNTR"/>
    <property type="match status" value="1"/>
</dbReference>
<dbReference type="GO" id="GO:0003677">
    <property type="term" value="F:DNA binding"/>
    <property type="evidence" value="ECO:0007669"/>
    <property type="project" value="UniProtKB-KW"/>
</dbReference>
<sequence length="241" mass="27930">MEFSNDTQALHIRVKEEIIKMIKEEQYKPNTILPTEAEFCRLFKVSRTTVRTALQQLTVEGYIYREQGRGTFVADSKIKQTLSNTEVRFREQLMTQGKKASIRVVSLEVVPGSILHSKIFGINEGDPVNRLERIRYANEDPLQYEIAYIPWFKAPGLNEEKCSNSLYKLLEVQFDLKIKRTVEHIELVMADSFLSEQLNIPVDTPCFSIETSAYLEDGSQIEYSKAVFRGDRANFEIERLY</sequence>
<evidence type="ECO:0000256" key="3">
    <source>
        <dbReference type="ARBA" id="ARBA00023163"/>
    </source>
</evidence>
<evidence type="ECO:0000256" key="1">
    <source>
        <dbReference type="ARBA" id="ARBA00023015"/>
    </source>
</evidence>
<evidence type="ECO:0000313" key="6">
    <source>
        <dbReference type="Proteomes" id="UP000249134"/>
    </source>
</evidence>
<dbReference type="SMART" id="SM00866">
    <property type="entry name" value="UTRA"/>
    <property type="match status" value="1"/>
</dbReference>
<dbReference type="InterPro" id="IPR028978">
    <property type="entry name" value="Chorismate_lyase_/UTRA_dom_sf"/>
</dbReference>
<dbReference type="GO" id="GO:0045892">
    <property type="term" value="P:negative regulation of DNA-templated transcription"/>
    <property type="evidence" value="ECO:0007669"/>
    <property type="project" value="TreeGrafter"/>
</dbReference>
<dbReference type="InterPro" id="IPR036388">
    <property type="entry name" value="WH-like_DNA-bd_sf"/>
</dbReference>
<keyword evidence="2" id="KW-0238">DNA-binding</keyword>
<keyword evidence="3" id="KW-0804">Transcription</keyword>
<dbReference type="InterPro" id="IPR000524">
    <property type="entry name" value="Tscrpt_reg_HTH_GntR"/>
</dbReference>
<dbReference type="STRING" id="1348624.GCA_001591545_02918"/>
<dbReference type="AlphaFoldDB" id="A0A2X4WK41"/>
<protein>
    <submittedName>
        <fullName evidence="5">GntR family transcriptional regulator</fullName>
    </submittedName>
</protein>
<dbReference type="Gene3D" id="1.10.10.10">
    <property type="entry name" value="Winged helix-like DNA-binding domain superfamily/Winged helix DNA-binding domain"/>
    <property type="match status" value="1"/>
</dbReference>
<evidence type="ECO:0000313" key="5">
    <source>
        <dbReference type="EMBL" id="SQI63293.1"/>
    </source>
</evidence>
<feature type="domain" description="HTH gntR-type" evidence="4">
    <location>
        <begin position="8"/>
        <end position="76"/>
    </location>
</feature>